<dbReference type="GO" id="GO:0006617">
    <property type="term" value="P:SRP-dependent cotranslational protein targeting to membrane, signal sequence recognition"/>
    <property type="evidence" value="ECO:0007669"/>
    <property type="project" value="TreeGrafter"/>
</dbReference>
<keyword evidence="6" id="KW-1185">Reference proteome</keyword>
<evidence type="ECO:0000313" key="6">
    <source>
        <dbReference type="Proteomes" id="UP000515153"/>
    </source>
</evidence>
<dbReference type="InterPro" id="IPR036521">
    <property type="entry name" value="SRP19-like_sf"/>
</dbReference>
<dbReference type="Proteomes" id="UP000515153">
    <property type="component" value="Unplaced"/>
</dbReference>
<dbReference type="HAMAP" id="MF_00305">
    <property type="entry name" value="SRP19"/>
    <property type="match status" value="1"/>
</dbReference>
<evidence type="ECO:0000256" key="2">
    <source>
        <dbReference type="ARBA" id="ARBA00022490"/>
    </source>
</evidence>
<dbReference type="RefSeq" id="XP_030981564.1">
    <property type="nucleotide sequence ID" value="XM_031126985.1"/>
</dbReference>
<organism evidence="6 7">
    <name type="scientific">Pyricularia grisea</name>
    <name type="common">Crabgrass-specific blast fungus</name>
    <name type="synonym">Magnaporthe grisea</name>
    <dbReference type="NCBI Taxonomy" id="148305"/>
    <lineage>
        <taxon>Eukaryota</taxon>
        <taxon>Fungi</taxon>
        <taxon>Dikarya</taxon>
        <taxon>Ascomycota</taxon>
        <taxon>Pezizomycotina</taxon>
        <taxon>Sordariomycetes</taxon>
        <taxon>Sordariomycetidae</taxon>
        <taxon>Magnaporthales</taxon>
        <taxon>Pyriculariaceae</taxon>
        <taxon>Pyricularia</taxon>
    </lineage>
</organism>
<keyword evidence="3" id="KW-0733">Signal recognition particle</keyword>
<dbReference type="InterPro" id="IPR022938">
    <property type="entry name" value="SRP19_arc-type"/>
</dbReference>
<evidence type="ECO:0000256" key="4">
    <source>
        <dbReference type="ARBA" id="ARBA00023274"/>
    </source>
</evidence>
<feature type="region of interest" description="Disordered" evidence="5">
    <location>
        <begin position="1"/>
        <end position="70"/>
    </location>
</feature>
<evidence type="ECO:0000256" key="1">
    <source>
        <dbReference type="ARBA" id="ARBA00004496"/>
    </source>
</evidence>
<dbReference type="PANTHER" id="PTHR17453">
    <property type="entry name" value="SIGNAL RECOGNITION PARTICLE 19 KD PROTEIN"/>
    <property type="match status" value="1"/>
</dbReference>
<feature type="compositionally biased region" description="Low complexity" evidence="5">
    <location>
        <begin position="59"/>
        <end position="68"/>
    </location>
</feature>
<dbReference type="SUPFAM" id="SSF69695">
    <property type="entry name" value="SRP19"/>
    <property type="match status" value="1"/>
</dbReference>
<evidence type="ECO:0000256" key="3">
    <source>
        <dbReference type="ARBA" id="ARBA00023135"/>
    </source>
</evidence>
<reference evidence="7" key="3">
    <citation type="submission" date="2025-08" db="UniProtKB">
        <authorList>
            <consortium name="RefSeq"/>
        </authorList>
    </citation>
    <scope>IDENTIFICATION</scope>
    <source>
        <strain evidence="7">NI907</strain>
    </source>
</reference>
<accession>A0A6P8B3H1</accession>
<feature type="compositionally biased region" description="Polar residues" evidence="5">
    <location>
        <begin position="36"/>
        <end position="58"/>
    </location>
</feature>
<dbReference type="Pfam" id="PF01922">
    <property type="entry name" value="SRP19"/>
    <property type="match status" value="1"/>
</dbReference>
<protein>
    <recommendedName>
        <fullName evidence="8">Signal recognition particle SEC65 subunit</fullName>
    </recommendedName>
</protein>
<dbReference type="KEGG" id="pgri:PgNI_06967"/>
<feature type="compositionally biased region" description="Acidic residues" evidence="5">
    <location>
        <begin position="9"/>
        <end position="31"/>
    </location>
</feature>
<keyword evidence="4" id="KW-0687">Ribonucleoprotein</keyword>
<reference evidence="7" key="2">
    <citation type="submission" date="2019-10" db="EMBL/GenBank/DDBJ databases">
        <authorList>
            <consortium name="NCBI Genome Project"/>
        </authorList>
    </citation>
    <scope>NUCLEOTIDE SEQUENCE</scope>
    <source>
        <strain evidence="7">NI907</strain>
    </source>
</reference>
<dbReference type="GeneID" id="41961894"/>
<sequence length="278" mass="30180">MSHPRVEEVSDSDDNNSDPSEGDIDEFDDTDIIQRINPQQSRPATTQTTTLPSRPATTQQHHLPQQQHVSDASQFADFQCLYPVYFDATRTRAEGRRVKRSEAVRNPLAREIAQACGNLQLQALFEPTKTHPRDWANPGRVKVKVKGSGSQHVKNKHHLYLLVAKHLRENPATENCRALRSVAVPGLQMPEAGKPWPKPAVPRGWKLGELVPHYSPAVTGGGVTENFLQDMMKDMQGLGGPGGAGDMASMLAAAAGQGAGSSGSGPSEDKKAKKKGKK</sequence>
<dbReference type="GO" id="GO:0008312">
    <property type="term" value="F:7S RNA binding"/>
    <property type="evidence" value="ECO:0007669"/>
    <property type="project" value="InterPro"/>
</dbReference>
<feature type="region of interest" description="Disordered" evidence="5">
    <location>
        <begin position="254"/>
        <end position="278"/>
    </location>
</feature>
<dbReference type="AlphaFoldDB" id="A0A6P8B3H1"/>
<reference evidence="7" key="1">
    <citation type="journal article" date="2019" name="Mol. Biol. Evol.">
        <title>Blast fungal genomes show frequent chromosomal changes, gene gains and losses, and effector gene turnover.</title>
        <authorList>
            <person name="Gomez Luciano L.B."/>
            <person name="Jason Tsai I."/>
            <person name="Chuma I."/>
            <person name="Tosa Y."/>
            <person name="Chen Y.H."/>
            <person name="Li J.Y."/>
            <person name="Li M.Y."/>
            <person name="Jade Lu M.Y."/>
            <person name="Nakayashiki H."/>
            <person name="Li W.H."/>
        </authorList>
    </citation>
    <scope>NUCLEOTIDE SEQUENCE</scope>
    <source>
        <strain evidence="7">NI907</strain>
    </source>
</reference>
<evidence type="ECO:0008006" key="8">
    <source>
        <dbReference type="Google" id="ProtNLM"/>
    </source>
</evidence>
<name>A0A6P8B3H1_PYRGI</name>
<dbReference type="GO" id="GO:0005786">
    <property type="term" value="C:signal recognition particle, endoplasmic reticulum targeting"/>
    <property type="evidence" value="ECO:0007669"/>
    <property type="project" value="UniProtKB-KW"/>
</dbReference>
<dbReference type="OrthoDB" id="2190947at2759"/>
<proteinExistence type="inferred from homology"/>
<keyword evidence="2" id="KW-0963">Cytoplasm</keyword>
<dbReference type="Gene3D" id="3.30.56.30">
    <property type="entry name" value="Signal recognition particle, SRP19-like subunit"/>
    <property type="match status" value="1"/>
</dbReference>
<evidence type="ECO:0000256" key="5">
    <source>
        <dbReference type="SAM" id="MobiDB-lite"/>
    </source>
</evidence>
<dbReference type="FunFam" id="3.30.56.30:FF:000003">
    <property type="entry name" value="Signal recognition particle SEC65 subunit"/>
    <property type="match status" value="1"/>
</dbReference>
<dbReference type="InterPro" id="IPR002778">
    <property type="entry name" value="Signal_recog_particle_SRP19"/>
</dbReference>
<evidence type="ECO:0000313" key="7">
    <source>
        <dbReference type="RefSeq" id="XP_030981564.1"/>
    </source>
</evidence>
<dbReference type="PANTHER" id="PTHR17453:SF0">
    <property type="entry name" value="SIGNAL RECOGNITION PARTICLE 19 KDA PROTEIN"/>
    <property type="match status" value="1"/>
</dbReference>
<gene>
    <name evidence="7" type="ORF">PgNI_06967</name>
</gene>
<comment type="subcellular location">
    <subcellularLocation>
        <location evidence="1">Cytoplasm</location>
    </subcellularLocation>
</comment>